<sequence length="519" mass="53590">MARTRGDARRERQAGKRAASPPRPQTSECDSTVRQWGLPTPPPRRQRRFRSTSAGEGVPWSDMPENALYKVFETLLQDKDGPHAFRAAAACCRGWRLASMEVLLDDTAASRPELPPLVIPEVEDRKPALTTATTCNAGMCDEAESEAEVNGFEASSREQAKRRGAGGGGDRRAAGRHAGRAGGSGGARRGAAAAAGATAAPAVAAPAPDAAPTGAAAAGVAVAQPAAAAGGSAHAAPGPMQRRHGGFPPLALQLRNALDDPIFRMDASPESAEAAPTPGMAAFAAALVQQQQQYRQQQQEEQQQQQQPEAAAAAAAALGAGPSGSGGVAGPRRRAPVASPSSFDTAHAHQPHAGPVLRSERRRSQPAPDASGGSPPAPAQRGAAAARRGPRAGRQQQQQQQQQHSEDGAGVSGETPSARPGAQSRRRRPQHPAEEEEEEQQQPNPQQQPEQAQPRAPRARSGAKRQRTGDAAPAWGDGHAVPPAAAAPPPQPQQAAGSSGGLKGLLANISAACFKRSRG</sequence>
<accession>A0A2V0PHP0</accession>
<protein>
    <submittedName>
        <fullName evidence="2">Uncharacterized protein</fullName>
    </submittedName>
</protein>
<feature type="compositionally biased region" description="Basic and acidic residues" evidence="1">
    <location>
        <begin position="1"/>
        <end position="14"/>
    </location>
</feature>
<evidence type="ECO:0000256" key="1">
    <source>
        <dbReference type="SAM" id="MobiDB-lite"/>
    </source>
</evidence>
<feature type="compositionally biased region" description="Low complexity" evidence="1">
    <location>
        <begin position="288"/>
        <end position="320"/>
    </location>
</feature>
<dbReference type="AlphaFoldDB" id="A0A2V0PHP0"/>
<organism evidence="2 3">
    <name type="scientific">Raphidocelis subcapitata</name>
    <dbReference type="NCBI Taxonomy" id="307507"/>
    <lineage>
        <taxon>Eukaryota</taxon>
        <taxon>Viridiplantae</taxon>
        <taxon>Chlorophyta</taxon>
        <taxon>core chlorophytes</taxon>
        <taxon>Chlorophyceae</taxon>
        <taxon>CS clade</taxon>
        <taxon>Sphaeropleales</taxon>
        <taxon>Selenastraceae</taxon>
        <taxon>Raphidocelis</taxon>
    </lineage>
</organism>
<reference evidence="2 3" key="1">
    <citation type="journal article" date="2018" name="Sci. Rep.">
        <title>Raphidocelis subcapitata (=Pseudokirchneriella subcapitata) provides an insight into genome evolution and environmental adaptations in the Sphaeropleales.</title>
        <authorList>
            <person name="Suzuki S."/>
            <person name="Yamaguchi H."/>
            <person name="Nakajima N."/>
            <person name="Kawachi M."/>
        </authorList>
    </citation>
    <scope>NUCLEOTIDE SEQUENCE [LARGE SCALE GENOMIC DNA]</scope>
    <source>
        <strain evidence="2 3">NIES-35</strain>
    </source>
</reference>
<keyword evidence="3" id="KW-1185">Reference proteome</keyword>
<feature type="compositionally biased region" description="Basic residues" evidence="1">
    <location>
        <begin position="457"/>
        <end position="466"/>
    </location>
</feature>
<dbReference type="EMBL" id="BDRX01000154">
    <property type="protein sequence ID" value="GBF99334.1"/>
    <property type="molecule type" value="Genomic_DNA"/>
</dbReference>
<evidence type="ECO:0000313" key="3">
    <source>
        <dbReference type="Proteomes" id="UP000247498"/>
    </source>
</evidence>
<gene>
    <name evidence="2" type="ORF">Rsub_11746</name>
</gene>
<name>A0A2V0PHP0_9CHLO</name>
<feature type="region of interest" description="Disordered" evidence="1">
    <location>
        <begin position="1"/>
        <end position="62"/>
    </location>
</feature>
<proteinExistence type="predicted"/>
<feature type="compositionally biased region" description="Low complexity" evidence="1">
    <location>
        <begin position="365"/>
        <end position="403"/>
    </location>
</feature>
<feature type="compositionally biased region" description="Low complexity" evidence="1">
    <location>
        <begin position="441"/>
        <end position="456"/>
    </location>
</feature>
<feature type="compositionally biased region" description="Polar residues" evidence="1">
    <location>
        <begin position="25"/>
        <end position="34"/>
    </location>
</feature>
<comment type="caution">
    <text evidence="2">The sequence shown here is derived from an EMBL/GenBank/DDBJ whole genome shotgun (WGS) entry which is preliminary data.</text>
</comment>
<dbReference type="Proteomes" id="UP000247498">
    <property type="component" value="Unassembled WGS sequence"/>
</dbReference>
<dbReference type="InParanoid" id="A0A2V0PHP0"/>
<feature type="region of interest" description="Disordered" evidence="1">
    <location>
        <begin position="288"/>
        <end position="501"/>
    </location>
</feature>
<dbReference type="OrthoDB" id="10577497at2759"/>
<feature type="region of interest" description="Disordered" evidence="1">
    <location>
        <begin position="146"/>
        <end position="188"/>
    </location>
</feature>
<evidence type="ECO:0000313" key="2">
    <source>
        <dbReference type="EMBL" id="GBF99334.1"/>
    </source>
</evidence>